<keyword evidence="4" id="KW-0804">Transcription</keyword>
<evidence type="ECO:0000256" key="2">
    <source>
        <dbReference type="ARBA" id="ARBA00023015"/>
    </source>
</evidence>
<dbReference type="RefSeq" id="WP_259054756.1">
    <property type="nucleotide sequence ID" value="NZ_JANUCT010000006.1"/>
</dbReference>
<dbReference type="Gene3D" id="1.10.10.10">
    <property type="entry name" value="Winged helix-like DNA-binding domain superfamily/Winged helix DNA-binding domain"/>
    <property type="match status" value="1"/>
</dbReference>
<dbReference type="Pfam" id="PF03466">
    <property type="entry name" value="LysR_substrate"/>
    <property type="match status" value="1"/>
</dbReference>
<dbReference type="Proteomes" id="UP001204445">
    <property type="component" value="Unassembled WGS sequence"/>
</dbReference>
<keyword evidence="2" id="KW-0805">Transcription regulation</keyword>
<sequence length="296" mass="32344">MINLTQLATLVAIIDHGSFGAAATRLGITQPTASQHIKRLENQLGTALFIRASSRTQPTASALAILPHARNMLSVYERLTRVVQHPSLSIGASSNIGTYMIQPLIRRWLQNGHDCDMVVRPNPDIAHLLEGGEIDIGLMEWWDRRTGFEYLQWGEDELLAVVPPEHPWTGLNCVTPQQLSDEPLLGGEPGTGTGRLLATYLARHGLTAAIGMTFSNTEAVKRAVRHGLGVSLLLRGTVAEEVSRGELHAVPLADGGLRKALYAIWRQQPDATGEQIHSFRKLLAPPQALPTRYCAL</sequence>
<dbReference type="InterPro" id="IPR036390">
    <property type="entry name" value="WH_DNA-bd_sf"/>
</dbReference>
<comment type="caution">
    <text evidence="6">The sequence shown here is derived from an EMBL/GenBank/DDBJ whole genome shotgun (WGS) entry which is preliminary data.</text>
</comment>
<dbReference type="SUPFAM" id="SSF53850">
    <property type="entry name" value="Periplasmic binding protein-like II"/>
    <property type="match status" value="1"/>
</dbReference>
<gene>
    <name evidence="6" type="ORF">J2T55_001160</name>
</gene>
<dbReference type="PRINTS" id="PR00039">
    <property type="entry name" value="HTHLYSR"/>
</dbReference>
<dbReference type="PROSITE" id="PS50931">
    <property type="entry name" value="HTH_LYSR"/>
    <property type="match status" value="1"/>
</dbReference>
<feature type="domain" description="HTH lysR-type" evidence="5">
    <location>
        <begin position="2"/>
        <end position="59"/>
    </location>
</feature>
<accession>A0AAE3L411</accession>
<dbReference type="PANTHER" id="PTHR30126">
    <property type="entry name" value="HTH-TYPE TRANSCRIPTIONAL REGULATOR"/>
    <property type="match status" value="1"/>
</dbReference>
<dbReference type="Pfam" id="PF00126">
    <property type="entry name" value="HTH_1"/>
    <property type="match status" value="1"/>
</dbReference>
<dbReference type="FunFam" id="1.10.10.10:FF:000001">
    <property type="entry name" value="LysR family transcriptional regulator"/>
    <property type="match status" value="1"/>
</dbReference>
<dbReference type="EMBL" id="JANUCT010000006">
    <property type="protein sequence ID" value="MCS3903143.1"/>
    <property type="molecule type" value="Genomic_DNA"/>
</dbReference>
<evidence type="ECO:0000313" key="7">
    <source>
        <dbReference type="Proteomes" id="UP001204445"/>
    </source>
</evidence>
<evidence type="ECO:0000256" key="4">
    <source>
        <dbReference type="ARBA" id="ARBA00023163"/>
    </source>
</evidence>
<comment type="similarity">
    <text evidence="1">Belongs to the LysR transcriptional regulatory family.</text>
</comment>
<keyword evidence="3 6" id="KW-0238">DNA-binding</keyword>
<dbReference type="InterPro" id="IPR005119">
    <property type="entry name" value="LysR_subst-bd"/>
</dbReference>
<evidence type="ECO:0000256" key="3">
    <source>
        <dbReference type="ARBA" id="ARBA00023125"/>
    </source>
</evidence>
<reference evidence="6" key="1">
    <citation type="submission" date="2022-08" db="EMBL/GenBank/DDBJ databases">
        <title>Genomic Encyclopedia of Type Strains, Phase III (KMG-III): the genomes of soil and plant-associated and newly described type strains.</title>
        <authorList>
            <person name="Whitman W."/>
        </authorList>
    </citation>
    <scope>NUCLEOTIDE SEQUENCE</scope>
    <source>
        <strain evidence="6">HMT 1</strain>
    </source>
</reference>
<proteinExistence type="inferred from homology"/>
<dbReference type="InterPro" id="IPR000847">
    <property type="entry name" value="LysR_HTH_N"/>
</dbReference>
<dbReference type="InterPro" id="IPR036388">
    <property type="entry name" value="WH-like_DNA-bd_sf"/>
</dbReference>
<organism evidence="6 7">
    <name type="scientific">Methylohalomonas lacus</name>
    <dbReference type="NCBI Taxonomy" id="398773"/>
    <lineage>
        <taxon>Bacteria</taxon>
        <taxon>Pseudomonadati</taxon>
        <taxon>Pseudomonadota</taxon>
        <taxon>Gammaproteobacteria</taxon>
        <taxon>Methylohalomonadales</taxon>
        <taxon>Methylohalomonadaceae</taxon>
        <taxon>Methylohalomonas</taxon>
    </lineage>
</organism>
<keyword evidence="7" id="KW-1185">Reference proteome</keyword>
<dbReference type="AlphaFoldDB" id="A0AAE3L411"/>
<evidence type="ECO:0000256" key="1">
    <source>
        <dbReference type="ARBA" id="ARBA00009437"/>
    </source>
</evidence>
<dbReference type="SUPFAM" id="SSF46785">
    <property type="entry name" value="Winged helix' DNA-binding domain"/>
    <property type="match status" value="1"/>
</dbReference>
<evidence type="ECO:0000313" key="6">
    <source>
        <dbReference type="EMBL" id="MCS3903143.1"/>
    </source>
</evidence>
<dbReference type="Gene3D" id="3.40.190.10">
    <property type="entry name" value="Periplasmic binding protein-like II"/>
    <property type="match status" value="2"/>
</dbReference>
<protein>
    <submittedName>
        <fullName evidence="6">DNA-binding transcriptional LysR family regulator</fullName>
    </submittedName>
</protein>
<dbReference type="GO" id="GO:0000976">
    <property type="term" value="F:transcription cis-regulatory region binding"/>
    <property type="evidence" value="ECO:0007669"/>
    <property type="project" value="TreeGrafter"/>
</dbReference>
<dbReference type="GO" id="GO:0003700">
    <property type="term" value="F:DNA-binding transcription factor activity"/>
    <property type="evidence" value="ECO:0007669"/>
    <property type="project" value="InterPro"/>
</dbReference>
<dbReference type="PANTHER" id="PTHR30126:SF39">
    <property type="entry name" value="HTH-TYPE TRANSCRIPTIONAL REGULATOR CYSL"/>
    <property type="match status" value="1"/>
</dbReference>
<name>A0AAE3L411_9GAMM</name>
<evidence type="ECO:0000259" key="5">
    <source>
        <dbReference type="PROSITE" id="PS50931"/>
    </source>
</evidence>